<evidence type="ECO:0000256" key="1">
    <source>
        <dbReference type="SAM" id="Phobius"/>
    </source>
</evidence>
<keyword evidence="1" id="KW-0472">Membrane</keyword>
<dbReference type="AlphaFoldDB" id="A0A0F8WQB1"/>
<protein>
    <submittedName>
        <fullName evidence="2">Uncharacterized protein</fullName>
    </submittedName>
</protein>
<feature type="transmembrane region" description="Helical" evidence="1">
    <location>
        <begin position="32"/>
        <end position="50"/>
    </location>
</feature>
<reference evidence="2" key="1">
    <citation type="journal article" date="2015" name="Nature">
        <title>Complex archaea that bridge the gap between prokaryotes and eukaryotes.</title>
        <authorList>
            <person name="Spang A."/>
            <person name="Saw J.H."/>
            <person name="Jorgensen S.L."/>
            <person name="Zaremba-Niedzwiedzka K."/>
            <person name="Martijn J."/>
            <person name="Lind A.E."/>
            <person name="van Eijk R."/>
            <person name="Schleper C."/>
            <person name="Guy L."/>
            <person name="Ettema T.J."/>
        </authorList>
    </citation>
    <scope>NUCLEOTIDE SEQUENCE</scope>
</reference>
<dbReference type="EMBL" id="LAZR01063775">
    <property type="protein sequence ID" value="KKK58843.1"/>
    <property type="molecule type" value="Genomic_DNA"/>
</dbReference>
<gene>
    <name evidence="2" type="ORF">LCGC14_3040330</name>
</gene>
<proteinExistence type="predicted"/>
<comment type="caution">
    <text evidence="2">The sequence shown here is derived from an EMBL/GenBank/DDBJ whole genome shotgun (WGS) entry which is preliminary data.</text>
</comment>
<name>A0A0F8WQB1_9ZZZZ</name>
<organism evidence="2">
    <name type="scientific">marine sediment metagenome</name>
    <dbReference type="NCBI Taxonomy" id="412755"/>
    <lineage>
        <taxon>unclassified sequences</taxon>
        <taxon>metagenomes</taxon>
        <taxon>ecological metagenomes</taxon>
    </lineage>
</organism>
<accession>A0A0F8WQB1</accession>
<feature type="transmembrane region" description="Helical" evidence="1">
    <location>
        <begin position="62"/>
        <end position="83"/>
    </location>
</feature>
<sequence>MVCDLLLAAATLLVAAFWYHVILIIWSKQMEWTTLDILTAIGFGMSFVLIGPKHLIAVPRFLRMLGIVGVTTGGLTLLITVLLNYV</sequence>
<feature type="transmembrane region" description="Helical" evidence="1">
    <location>
        <begin position="5"/>
        <end position="26"/>
    </location>
</feature>
<keyword evidence="1" id="KW-1133">Transmembrane helix</keyword>
<keyword evidence="1" id="KW-0812">Transmembrane</keyword>
<evidence type="ECO:0000313" key="2">
    <source>
        <dbReference type="EMBL" id="KKK58843.1"/>
    </source>
</evidence>